<name>A0A4Y7J0Z6_PAPSO</name>
<evidence type="ECO:0000313" key="2">
    <source>
        <dbReference type="Proteomes" id="UP000316621"/>
    </source>
</evidence>
<protein>
    <submittedName>
        <fullName evidence="1">Uncharacterized protein</fullName>
    </submittedName>
</protein>
<sequence>MCIIDSAYENSEETMKAGLKLGSKKWKEGCSWSSYGTSLSSHCRNKSHCKDFKSSNILLDSVCNSSFTLKIQLSHLRVVASQLFGVKMGLAPFCDIGKRVEDLLTKIYNVDRKLTPTMLSNSGILSAAFPHFRKWWEAAQITNVEVAKIDRISLGTNSIYA</sequence>
<dbReference type="AlphaFoldDB" id="A0A4Y7J0Z6"/>
<accession>A0A4Y7J0Z6</accession>
<reference evidence="1 2" key="1">
    <citation type="journal article" date="2018" name="Science">
        <title>The opium poppy genome and morphinan production.</title>
        <authorList>
            <person name="Guo L."/>
            <person name="Winzer T."/>
            <person name="Yang X."/>
            <person name="Li Y."/>
            <person name="Ning Z."/>
            <person name="He Z."/>
            <person name="Teodor R."/>
            <person name="Lu Y."/>
            <person name="Bowser T.A."/>
            <person name="Graham I.A."/>
            <person name="Ye K."/>
        </authorList>
    </citation>
    <scope>NUCLEOTIDE SEQUENCE [LARGE SCALE GENOMIC DNA]</scope>
    <source>
        <strain evidence="2">cv. HN1</strain>
        <tissue evidence="1">Leaves</tissue>
    </source>
</reference>
<dbReference type="EMBL" id="CM010717">
    <property type="protein sequence ID" value="RZC53720.1"/>
    <property type="molecule type" value="Genomic_DNA"/>
</dbReference>
<evidence type="ECO:0000313" key="1">
    <source>
        <dbReference type="EMBL" id="RZC53720.1"/>
    </source>
</evidence>
<keyword evidence="2" id="KW-1185">Reference proteome</keyword>
<organism evidence="1 2">
    <name type="scientific">Papaver somniferum</name>
    <name type="common">Opium poppy</name>
    <dbReference type="NCBI Taxonomy" id="3469"/>
    <lineage>
        <taxon>Eukaryota</taxon>
        <taxon>Viridiplantae</taxon>
        <taxon>Streptophyta</taxon>
        <taxon>Embryophyta</taxon>
        <taxon>Tracheophyta</taxon>
        <taxon>Spermatophyta</taxon>
        <taxon>Magnoliopsida</taxon>
        <taxon>Ranunculales</taxon>
        <taxon>Papaveraceae</taxon>
        <taxon>Papaveroideae</taxon>
        <taxon>Papaver</taxon>
    </lineage>
</organism>
<gene>
    <name evidence="1" type="ORF">C5167_012566</name>
</gene>
<proteinExistence type="predicted"/>
<dbReference type="Gramene" id="RZC53720">
    <property type="protein sequence ID" value="RZC53720"/>
    <property type="gene ID" value="C5167_012566"/>
</dbReference>
<dbReference type="Proteomes" id="UP000316621">
    <property type="component" value="Chromosome 3"/>
</dbReference>